<accession>A0A9P8HYI4</accession>
<dbReference type="Proteomes" id="UP000698800">
    <property type="component" value="Unassembled WGS sequence"/>
</dbReference>
<organism evidence="6 7">
    <name type="scientific">Glutinoglossum americanum</name>
    <dbReference type="NCBI Taxonomy" id="1670608"/>
    <lineage>
        <taxon>Eukaryota</taxon>
        <taxon>Fungi</taxon>
        <taxon>Dikarya</taxon>
        <taxon>Ascomycota</taxon>
        <taxon>Pezizomycotina</taxon>
        <taxon>Geoglossomycetes</taxon>
        <taxon>Geoglossales</taxon>
        <taxon>Geoglossaceae</taxon>
        <taxon>Glutinoglossum</taxon>
    </lineage>
</organism>
<gene>
    <name evidence="6" type="ORF">FGG08_006345</name>
</gene>
<dbReference type="InterPro" id="IPR009332">
    <property type="entry name" value="Med22"/>
</dbReference>
<dbReference type="GO" id="GO:0003712">
    <property type="term" value="F:transcription coregulator activity"/>
    <property type="evidence" value="ECO:0007669"/>
    <property type="project" value="InterPro"/>
</dbReference>
<reference evidence="6" key="1">
    <citation type="submission" date="2021-03" db="EMBL/GenBank/DDBJ databases">
        <title>Comparative genomics and phylogenomic investigation of the class Geoglossomycetes provide insights into ecological specialization and systematics.</title>
        <authorList>
            <person name="Melie T."/>
            <person name="Pirro S."/>
            <person name="Miller A.N."/>
            <person name="Quandt A."/>
        </authorList>
    </citation>
    <scope>NUCLEOTIDE SEQUENCE</scope>
    <source>
        <strain evidence="6">GBOQ0MN5Z8</strain>
    </source>
</reference>
<evidence type="ECO:0000256" key="5">
    <source>
        <dbReference type="ARBA" id="ARBA00023242"/>
    </source>
</evidence>
<keyword evidence="5" id="KW-0539">Nucleus</keyword>
<proteinExistence type="inferred from homology"/>
<dbReference type="AlphaFoldDB" id="A0A9P8HYI4"/>
<comment type="caution">
    <text evidence="6">The sequence shown here is derived from an EMBL/GenBank/DDBJ whole genome shotgun (WGS) entry which is preliminary data.</text>
</comment>
<dbReference type="EMBL" id="JAGHQL010000179">
    <property type="protein sequence ID" value="KAH0536812.1"/>
    <property type="molecule type" value="Genomic_DNA"/>
</dbReference>
<comment type="similarity">
    <text evidence="2">Belongs to the Mediator complex subunit 22 family.</text>
</comment>
<evidence type="ECO:0000256" key="1">
    <source>
        <dbReference type="ARBA" id="ARBA00004123"/>
    </source>
</evidence>
<evidence type="ECO:0008006" key="8">
    <source>
        <dbReference type="Google" id="ProtNLM"/>
    </source>
</evidence>
<keyword evidence="3" id="KW-0805">Transcription regulation</keyword>
<evidence type="ECO:0000313" key="7">
    <source>
        <dbReference type="Proteomes" id="UP000698800"/>
    </source>
</evidence>
<dbReference type="GO" id="GO:0016592">
    <property type="term" value="C:mediator complex"/>
    <property type="evidence" value="ECO:0007669"/>
    <property type="project" value="InterPro"/>
</dbReference>
<dbReference type="Gene3D" id="6.10.280.160">
    <property type="entry name" value="Mediator of RNA polymerase II transcription subunit 22"/>
    <property type="match status" value="1"/>
</dbReference>
<dbReference type="Pfam" id="PF06179">
    <property type="entry name" value="Med22"/>
    <property type="match status" value="1"/>
</dbReference>
<evidence type="ECO:0000313" key="6">
    <source>
        <dbReference type="EMBL" id="KAH0536812.1"/>
    </source>
</evidence>
<evidence type="ECO:0000256" key="2">
    <source>
        <dbReference type="ARBA" id="ARBA00005942"/>
    </source>
</evidence>
<dbReference type="PANTHER" id="PTHR12434">
    <property type="entry name" value="MEDIATOR OF RNA POLYMERASE II TRANSCRIPTION SUBUNIT 22"/>
    <property type="match status" value="1"/>
</dbReference>
<comment type="subcellular location">
    <subcellularLocation>
        <location evidence="1">Nucleus</location>
    </subcellularLocation>
</comment>
<dbReference type="PANTHER" id="PTHR12434:SF6">
    <property type="entry name" value="MEDIATOR OF RNA POLYMERASE II TRANSCRIPTION SUBUNIT 22"/>
    <property type="match status" value="1"/>
</dbReference>
<keyword evidence="7" id="KW-1185">Reference proteome</keyword>
<name>A0A9P8HYI4_9PEZI</name>
<evidence type="ECO:0000256" key="3">
    <source>
        <dbReference type="ARBA" id="ARBA00023015"/>
    </source>
</evidence>
<evidence type="ECO:0000256" key="4">
    <source>
        <dbReference type="ARBA" id="ARBA00023163"/>
    </source>
</evidence>
<keyword evidence="4" id="KW-0804">Transcription</keyword>
<protein>
    <recommendedName>
        <fullName evidence="8">Mediator of RNA polymerase II transcription subunit 22</fullName>
    </recommendedName>
</protein>
<sequence>MQRSGTYIIQLLKRFEAILALAPVEGRDRNTTAVEAYEIEVQTAALVRSAEDILSLTRSLKEAWLFGQLNSVDGTRGMPKTDEDAKAVGEALQKLLKQQNF</sequence>
<dbReference type="OrthoDB" id="203279at2759"/>
<dbReference type="GO" id="GO:0006357">
    <property type="term" value="P:regulation of transcription by RNA polymerase II"/>
    <property type="evidence" value="ECO:0007669"/>
    <property type="project" value="InterPro"/>
</dbReference>